<evidence type="ECO:0000313" key="4">
    <source>
        <dbReference type="Proteomes" id="UP001324427"/>
    </source>
</evidence>
<feature type="compositionally biased region" description="Low complexity" evidence="1">
    <location>
        <begin position="586"/>
        <end position="607"/>
    </location>
</feature>
<organism evidence="3 4">
    <name type="scientific">Oleoguttula mirabilis</name>
    <dbReference type="NCBI Taxonomy" id="1507867"/>
    <lineage>
        <taxon>Eukaryota</taxon>
        <taxon>Fungi</taxon>
        <taxon>Dikarya</taxon>
        <taxon>Ascomycota</taxon>
        <taxon>Pezizomycotina</taxon>
        <taxon>Dothideomycetes</taxon>
        <taxon>Dothideomycetidae</taxon>
        <taxon>Mycosphaerellales</taxon>
        <taxon>Teratosphaeriaceae</taxon>
        <taxon>Oleoguttula</taxon>
    </lineage>
</organism>
<accession>A0AAV9JHH9</accession>
<feature type="compositionally biased region" description="Polar residues" evidence="1">
    <location>
        <begin position="309"/>
        <end position="326"/>
    </location>
</feature>
<feature type="region of interest" description="Disordered" evidence="1">
    <location>
        <begin position="708"/>
        <end position="754"/>
    </location>
</feature>
<feature type="region of interest" description="Disordered" evidence="1">
    <location>
        <begin position="204"/>
        <end position="265"/>
    </location>
</feature>
<dbReference type="AlphaFoldDB" id="A0AAV9JHH9"/>
<reference evidence="3 4" key="1">
    <citation type="submission" date="2021-11" db="EMBL/GenBank/DDBJ databases">
        <title>Black yeast isolated from Biological Soil Crust.</title>
        <authorList>
            <person name="Kurbessoian T."/>
        </authorList>
    </citation>
    <scope>NUCLEOTIDE SEQUENCE [LARGE SCALE GENOMIC DNA]</scope>
    <source>
        <strain evidence="3 4">CCFEE 5522</strain>
    </source>
</reference>
<dbReference type="EMBL" id="JAVFHQ010000024">
    <property type="protein sequence ID" value="KAK4544622.1"/>
    <property type="molecule type" value="Genomic_DNA"/>
</dbReference>
<evidence type="ECO:0000313" key="3">
    <source>
        <dbReference type="EMBL" id="KAK4544622.1"/>
    </source>
</evidence>
<feature type="region of interest" description="Disordered" evidence="1">
    <location>
        <begin position="281"/>
        <end position="357"/>
    </location>
</feature>
<dbReference type="GO" id="GO:0005634">
    <property type="term" value="C:nucleus"/>
    <property type="evidence" value="ECO:0007669"/>
    <property type="project" value="TreeGrafter"/>
</dbReference>
<evidence type="ECO:0000256" key="1">
    <source>
        <dbReference type="SAM" id="MobiDB-lite"/>
    </source>
</evidence>
<evidence type="ECO:0000259" key="2">
    <source>
        <dbReference type="Pfam" id="PF23305"/>
    </source>
</evidence>
<feature type="domain" description="DUF7082" evidence="2">
    <location>
        <begin position="376"/>
        <end position="529"/>
    </location>
</feature>
<feature type="compositionally biased region" description="Low complexity" evidence="1">
    <location>
        <begin position="708"/>
        <end position="721"/>
    </location>
</feature>
<protein>
    <recommendedName>
        <fullName evidence="2">DUF7082 domain-containing protein</fullName>
    </recommendedName>
</protein>
<dbReference type="PANTHER" id="PTHR39463:SF1">
    <property type="entry name" value="MEDUSA"/>
    <property type="match status" value="1"/>
</dbReference>
<gene>
    <name evidence="3" type="ORF">LTR36_004194</name>
</gene>
<feature type="compositionally biased region" description="Low complexity" evidence="1">
    <location>
        <begin position="291"/>
        <end position="301"/>
    </location>
</feature>
<name>A0AAV9JHH9_9PEZI</name>
<feature type="compositionally biased region" description="Polar residues" evidence="1">
    <location>
        <begin position="722"/>
        <end position="733"/>
    </location>
</feature>
<proteinExistence type="predicted"/>
<keyword evidence="4" id="KW-1185">Reference proteome</keyword>
<sequence length="754" mass="82515">MSEYDKSQGYDNVYDYNAATRPEHGQDYSGFATHPSYTGQYVGTQAQVPSGLPTALSLVPPAQQYAATHDQAPANYGQQYAHHPAYLETPRQPPVISSFTPNQGHQGTKVTVYFRSAYDLDSPQVPTFMMFGLHKCQSFMQKTAQQGQMYQYALTADAPPFASTNSPSPIPLQLLFDDSTIAWESPSLEFGSFTYLDTPVYFSSESPQTTTKKRKLSPEASPRRSPAKRPSTQQLGGLPRPQAQPYQPFPLPATTPSSPFRRPSLPDAYAQARRFSGSEYHSAYSAPLPPTQQYYPSQAQSPPWPFHQGVQSATRSPSSATMSVGTRASHLLPSPATPGNPPLIRTSTLQSPNAPGAATPVTATFNPYTVYPPNTKAQLKIEGELNSMADNWTPAEWEARRRLVQFRRSQSGSLITATFEAVTLEDRIPNSICVSCIWWEEKQECYVTSVDTISLLESLVAVRFTVEEKNRIRRNLEGFRPATVSKLKADSEEFFKLIMAFPNPKPRNIEKDVKVFPWRILAGALKKIIGKYASYHRPHDALCTPSLDAANHILQSASYSSTAGALHPTAGPSYTAPRAPDAGVEQQQQYQQRPVASPRSTSSSVTSQGHAAHVYASSMTTNAYSPHVAAPIGLGLGPSAGPPTTDMRLAVSAVSAAGQTTSWHQPSAHYSHDLSSTTTFRTPSTSWDFGGSYMSSSPVTGLPTSAQAYQYQPQPAQQQQQRFPSLTSQTGMPTENRFVPLQDYEDQSQPTSTA</sequence>
<dbReference type="Pfam" id="PF23305">
    <property type="entry name" value="DUF7082"/>
    <property type="match status" value="1"/>
</dbReference>
<dbReference type="Proteomes" id="UP001324427">
    <property type="component" value="Unassembled WGS sequence"/>
</dbReference>
<dbReference type="PANTHER" id="PTHR39463">
    <property type="entry name" value="MEDUSA"/>
    <property type="match status" value="1"/>
</dbReference>
<comment type="caution">
    <text evidence="3">The sequence shown here is derived from an EMBL/GenBank/DDBJ whole genome shotgun (WGS) entry which is preliminary data.</text>
</comment>
<dbReference type="InterPro" id="IPR055509">
    <property type="entry name" value="DUF7082"/>
</dbReference>
<feature type="region of interest" description="Disordered" evidence="1">
    <location>
        <begin position="568"/>
        <end position="609"/>
    </location>
</feature>